<evidence type="ECO:0000256" key="6">
    <source>
        <dbReference type="ARBA" id="ARBA00023004"/>
    </source>
</evidence>
<keyword evidence="7 8" id="KW-0472">Membrane</keyword>
<organism evidence="10 11">
    <name type="scientific">Marinobacter lutaoensis</name>
    <dbReference type="NCBI Taxonomy" id="135739"/>
    <lineage>
        <taxon>Bacteria</taxon>
        <taxon>Pseudomonadati</taxon>
        <taxon>Pseudomonadota</taxon>
        <taxon>Gammaproteobacteria</taxon>
        <taxon>Pseudomonadales</taxon>
        <taxon>Marinobacteraceae</taxon>
        <taxon>Marinobacter</taxon>
    </lineage>
</organism>
<evidence type="ECO:0000256" key="8">
    <source>
        <dbReference type="HAMAP-Rule" id="MF_01207"/>
    </source>
</evidence>
<evidence type="ECO:0000313" key="11">
    <source>
        <dbReference type="Proteomes" id="UP000189339"/>
    </source>
</evidence>
<dbReference type="GO" id="GO:0010181">
    <property type="term" value="F:FMN binding"/>
    <property type="evidence" value="ECO:0007669"/>
    <property type="project" value="UniProtKB-UniRule"/>
</dbReference>
<dbReference type="STRING" id="135739.BTO32_04680"/>
<evidence type="ECO:0000256" key="1">
    <source>
        <dbReference type="ARBA" id="ARBA00004141"/>
    </source>
</evidence>
<keyword evidence="5 8" id="KW-1133">Transmembrane helix</keyword>
<comment type="cofactor">
    <cofactor evidence="8">
        <name>heme b</name>
        <dbReference type="ChEBI" id="CHEBI:60344"/>
    </cofactor>
    <text evidence="8">Binds 1 heme b (iron(II)-protoporphyrin IX) group per subunit.</text>
</comment>
<comment type="subunit">
    <text evidence="8">Heterodimer of a catalytic subunit (MsrP) and a heme-binding subunit (MsrQ).</text>
</comment>
<evidence type="ECO:0000259" key="9">
    <source>
        <dbReference type="Pfam" id="PF01794"/>
    </source>
</evidence>
<dbReference type="GO" id="GO:0046872">
    <property type="term" value="F:metal ion binding"/>
    <property type="evidence" value="ECO:0007669"/>
    <property type="project" value="UniProtKB-KW"/>
</dbReference>
<dbReference type="InterPro" id="IPR022837">
    <property type="entry name" value="MsrQ-like"/>
</dbReference>
<proteinExistence type="inferred from homology"/>
<comment type="similarity">
    <text evidence="8">Belongs to the MsrQ family.</text>
</comment>
<feature type="transmembrane region" description="Helical" evidence="8">
    <location>
        <begin position="167"/>
        <end position="188"/>
    </location>
</feature>
<feature type="transmembrane region" description="Helical" evidence="8">
    <location>
        <begin position="7"/>
        <end position="25"/>
    </location>
</feature>
<evidence type="ECO:0000256" key="3">
    <source>
        <dbReference type="ARBA" id="ARBA00022617"/>
    </source>
</evidence>
<comment type="cofactor">
    <cofactor evidence="8">
        <name>FMN</name>
        <dbReference type="ChEBI" id="CHEBI:58210"/>
    </cofactor>
    <text evidence="8">Binds 1 FMN per subunit.</text>
</comment>
<keyword evidence="8" id="KW-0285">Flavoprotein</keyword>
<dbReference type="RefSeq" id="WP_076723297.1">
    <property type="nucleotide sequence ID" value="NZ_JABWTC010000011.1"/>
</dbReference>
<keyword evidence="2 8" id="KW-0813">Transport</keyword>
<evidence type="ECO:0000256" key="7">
    <source>
        <dbReference type="ARBA" id="ARBA00023136"/>
    </source>
</evidence>
<comment type="caution">
    <text evidence="10">The sequence shown here is derived from an EMBL/GenBank/DDBJ whole genome shotgun (WGS) entry which is preliminary data.</text>
</comment>
<feature type="transmembrane region" description="Helical" evidence="8">
    <location>
        <begin position="76"/>
        <end position="99"/>
    </location>
</feature>
<dbReference type="OrthoDB" id="9788328at2"/>
<reference evidence="10 11" key="1">
    <citation type="submission" date="2016-12" db="EMBL/GenBank/DDBJ databases">
        <title>Marinobacter lutaoensis whole genome sequencing.</title>
        <authorList>
            <person name="Verma A."/>
            <person name="Krishnamurthi S."/>
        </authorList>
    </citation>
    <scope>NUCLEOTIDE SEQUENCE [LARGE SCALE GENOMIC DNA]</scope>
    <source>
        <strain evidence="10 11">T5054</strain>
    </source>
</reference>
<dbReference type="InterPro" id="IPR013130">
    <property type="entry name" value="Fe3_Rdtase_TM_dom"/>
</dbReference>
<keyword evidence="6 8" id="KW-0408">Iron</keyword>
<dbReference type="HAMAP" id="MF_01207">
    <property type="entry name" value="MsrQ"/>
    <property type="match status" value="1"/>
</dbReference>
<dbReference type="Pfam" id="PF01794">
    <property type="entry name" value="Ferric_reduct"/>
    <property type="match status" value="1"/>
</dbReference>
<keyword evidence="4 8" id="KW-0812">Transmembrane</keyword>
<accession>A0A1V2DW31</accession>
<dbReference type="AlphaFoldDB" id="A0A1V2DW31"/>
<comment type="function">
    <text evidence="8">Part of the MsrPQ system that repairs oxidized periplasmic proteins containing methionine sulfoxide residues (Met-O), using respiratory chain electrons. Thus protects these proteins from oxidative-stress damage caused by reactive species of oxygen and chlorine generated by the host defense mechanisms. MsrPQ is essential for the maintenance of envelope integrity under bleach stress, rescuing a wide series of structurally unrelated periplasmic proteins from methionine oxidation. MsrQ provides electrons for reduction to the reductase catalytic subunit MsrP, using the quinone pool of the respiratory chain.</text>
</comment>
<dbReference type="GO" id="GO:0009055">
    <property type="term" value="F:electron transfer activity"/>
    <property type="evidence" value="ECO:0007669"/>
    <property type="project" value="UniProtKB-UniRule"/>
</dbReference>
<feature type="transmembrane region" description="Helical" evidence="8">
    <location>
        <begin position="45"/>
        <end position="64"/>
    </location>
</feature>
<keyword evidence="11" id="KW-1185">Reference proteome</keyword>
<feature type="domain" description="Ferric oxidoreductase" evidence="9">
    <location>
        <begin position="44"/>
        <end position="155"/>
    </location>
</feature>
<keyword evidence="8" id="KW-0249">Electron transport</keyword>
<feature type="transmembrane region" description="Helical" evidence="8">
    <location>
        <begin position="144"/>
        <end position="161"/>
    </location>
</feature>
<dbReference type="GO" id="GO:0030091">
    <property type="term" value="P:protein repair"/>
    <property type="evidence" value="ECO:0007669"/>
    <property type="project" value="UniProtKB-UniRule"/>
</dbReference>
<dbReference type="GO" id="GO:0020037">
    <property type="term" value="F:heme binding"/>
    <property type="evidence" value="ECO:0007669"/>
    <property type="project" value="UniProtKB-UniRule"/>
</dbReference>
<protein>
    <recommendedName>
        <fullName evidence="8">Protein-methionine-sulfoxide reductase heme-binding subunit MsrQ</fullName>
    </recommendedName>
    <alternativeName>
        <fullName evidence="8">Flavocytochrome MsrQ</fullName>
    </alternativeName>
</protein>
<evidence type="ECO:0000256" key="5">
    <source>
        <dbReference type="ARBA" id="ARBA00022989"/>
    </source>
</evidence>
<evidence type="ECO:0000313" key="10">
    <source>
        <dbReference type="EMBL" id="ONF44747.1"/>
    </source>
</evidence>
<keyword evidence="8" id="KW-0479">Metal-binding</keyword>
<evidence type="ECO:0000256" key="2">
    <source>
        <dbReference type="ARBA" id="ARBA00022448"/>
    </source>
</evidence>
<dbReference type="PANTHER" id="PTHR36964:SF1">
    <property type="entry name" value="PROTEIN-METHIONINE-SULFOXIDE REDUCTASE HEME-BINDING SUBUNIT MSRQ"/>
    <property type="match status" value="1"/>
</dbReference>
<dbReference type="EMBL" id="MSCW01000003">
    <property type="protein sequence ID" value="ONF44747.1"/>
    <property type="molecule type" value="Genomic_DNA"/>
</dbReference>
<dbReference type="GO" id="GO:0016679">
    <property type="term" value="F:oxidoreductase activity, acting on diphenols and related substances as donors"/>
    <property type="evidence" value="ECO:0007669"/>
    <property type="project" value="TreeGrafter"/>
</dbReference>
<feature type="transmembrane region" description="Helical" evidence="8">
    <location>
        <begin position="111"/>
        <end position="132"/>
    </location>
</feature>
<name>A0A1V2DW31_9GAMM</name>
<comment type="subcellular location">
    <subcellularLocation>
        <location evidence="8">Cell membrane</location>
        <topology evidence="8">Multi-pass membrane protein</topology>
    </subcellularLocation>
    <subcellularLocation>
        <location evidence="1">Membrane</location>
        <topology evidence="1">Multi-pass membrane protein</topology>
    </subcellularLocation>
</comment>
<evidence type="ECO:0000256" key="4">
    <source>
        <dbReference type="ARBA" id="ARBA00022692"/>
    </source>
</evidence>
<keyword evidence="8" id="KW-1003">Cell membrane</keyword>
<gene>
    <name evidence="8" type="primary">msrQ</name>
    <name evidence="10" type="ORF">BTO32_04680</name>
</gene>
<dbReference type="PANTHER" id="PTHR36964">
    <property type="entry name" value="PROTEIN-METHIONINE-SULFOXIDE REDUCTASE HEME-BINDING SUBUNIT MSRQ"/>
    <property type="match status" value="1"/>
</dbReference>
<keyword evidence="8" id="KW-0288">FMN</keyword>
<dbReference type="Proteomes" id="UP000189339">
    <property type="component" value="Unassembled WGS sequence"/>
</dbReference>
<keyword evidence="3 8" id="KW-0349">Heme</keyword>
<sequence length="202" mass="22903">MALPIPLFKGVVFVLALLPLSGIAWDLYSAGLGPDPGQIITERLGLAAFQCLLLTLCMTPFARWTGWSAWVRVRRMLGLFTFFYACLHLLAFLQFVLGWSDLGTTFTQRPYIVLGALSFLLLAMLAATSFQMAMRRLGRRWKPLHRLVYLAVLLAWGHYLWQARSDITPMVAYGMVMLLLLAVRVRWFGWASLVPLRRPARG</sequence>
<dbReference type="GO" id="GO:0005886">
    <property type="term" value="C:plasma membrane"/>
    <property type="evidence" value="ECO:0007669"/>
    <property type="project" value="UniProtKB-SubCell"/>
</dbReference>